<dbReference type="RefSeq" id="WP_013017491.1">
    <property type="nucleotide sequence ID" value="NC_013947.1"/>
</dbReference>
<keyword evidence="2" id="KW-1185">Reference proteome</keyword>
<gene>
    <name evidence="1" type="ordered locus">Snas_2230</name>
</gene>
<evidence type="ECO:0000313" key="1">
    <source>
        <dbReference type="EMBL" id="ADD41920.1"/>
    </source>
</evidence>
<organism evidence="1 2">
    <name type="scientific">Stackebrandtia nassauensis (strain DSM 44728 / CIP 108903 / NRRL B-16338 / NBRC 102104 / LLR-40K-21)</name>
    <dbReference type="NCBI Taxonomy" id="446470"/>
    <lineage>
        <taxon>Bacteria</taxon>
        <taxon>Bacillati</taxon>
        <taxon>Actinomycetota</taxon>
        <taxon>Actinomycetes</taxon>
        <taxon>Glycomycetales</taxon>
        <taxon>Glycomycetaceae</taxon>
        <taxon>Stackebrandtia</taxon>
    </lineage>
</organism>
<dbReference type="STRING" id="446470.Snas_2230"/>
<dbReference type="EMBL" id="CP001778">
    <property type="protein sequence ID" value="ADD41920.1"/>
    <property type="molecule type" value="Genomic_DNA"/>
</dbReference>
<dbReference type="Pfam" id="PF05960">
    <property type="entry name" value="DUF885"/>
    <property type="match status" value="1"/>
</dbReference>
<dbReference type="eggNOG" id="COG4805">
    <property type="taxonomic scope" value="Bacteria"/>
</dbReference>
<protein>
    <recommendedName>
        <fullName evidence="3">DUF885 domain-containing protein</fullName>
    </recommendedName>
</protein>
<accession>D3Q253</accession>
<dbReference type="PANTHER" id="PTHR33361">
    <property type="entry name" value="GLR0591 PROTEIN"/>
    <property type="match status" value="1"/>
</dbReference>
<dbReference type="KEGG" id="sna:Snas_2230"/>
<evidence type="ECO:0000313" key="2">
    <source>
        <dbReference type="Proteomes" id="UP000000844"/>
    </source>
</evidence>
<dbReference type="HOGENOM" id="CLU_018914_3_0_11"/>
<dbReference type="PANTHER" id="PTHR33361:SF2">
    <property type="entry name" value="DUF885 DOMAIN-CONTAINING PROTEIN"/>
    <property type="match status" value="1"/>
</dbReference>
<dbReference type="InterPro" id="IPR010281">
    <property type="entry name" value="DUF885"/>
</dbReference>
<name>D3Q253_STANL</name>
<sequence>MAKIDDIAERYMEKVVELSPIRATYMGVKGLDHEYDDFTVEGFAEKGELDRSTLAAVEAAQPASEAERVAKEAMVERLRILVERYEAGDLASGLSVIFSPMHSVRSSLDLMGTEGTENLENIAERMSKVGGALRDYAQTLRVEAARGNISARRQITECAKHADNWNGAAGDDFWEGLLGRLTVDGRPVSGALAEKLTESARSARAGLAEFGKFLRQELAPLAPEADAVGRDKYSRGSRFFLGSAVDLQETYEWGWQELHRIETEMAAVANEIKPGATVDEAIAVLDAQEHRNLSSKEAFREWMQELADATIADMADRHFDIPEPIRRIECMIAPTSDGTVYYTGPSEDFERPGRMWWSVPPSQQTFSTWRQVTTVYHEGVPGHHLQIGQTAYRTDILNRYQRRGIHCSGHSEGWALYSERLMDELGYLSDPGDKLGMLDGQAFRATRVVIDIGMHLQLRIPEDNPFGFHPGRTWTPELGWEFLTDHCRENHDFLRFELNRYLGWPGQAPSYKVGERLWLAAREEYKHRKGSDFDLKTFHTDALNLGTMGLDPFAAAMRRL</sequence>
<reference evidence="1 2" key="1">
    <citation type="journal article" date="2009" name="Stand. Genomic Sci.">
        <title>Complete genome sequence of Stackebrandtia nassauensis type strain (LLR-40K-21).</title>
        <authorList>
            <person name="Munk C."/>
            <person name="Lapidus A."/>
            <person name="Copeland A."/>
            <person name="Jando M."/>
            <person name="Mayilraj S."/>
            <person name="Glavina Del Rio T."/>
            <person name="Nolan M."/>
            <person name="Chen F."/>
            <person name="Lucas S."/>
            <person name="Tice H."/>
            <person name="Cheng J.F."/>
            <person name="Han C."/>
            <person name="Detter J.C."/>
            <person name="Bruce D."/>
            <person name="Goodwin L."/>
            <person name="Chain P."/>
            <person name="Pitluck S."/>
            <person name="Goker M."/>
            <person name="Ovchinikova G."/>
            <person name="Pati A."/>
            <person name="Ivanova N."/>
            <person name="Mavromatis K."/>
            <person name="Chen A."/>
            <person name="Palaniappan K."/>
            <person name="Land M."/>
            <person name="Hauser L."/>
            <person name="Chang Y.J."/>
            <person name="Jeffries C.D."/>
            <person name="Bristow J."/>
            <person name="Eisen J.A."/>
            <person name="Markowitz V."/>
            <person name="Hugenholtz P."/>
            <person name="Kyrpides N.C."/>
            <person name="Klenk H.P."/>
        </authorList>
    </citation>
    <scope>NUCLEOTIDE SEQUENCE [LARGE SCALE GENOMIC DNA]</scope>
    <source>
        <strain evidence="2">DSM 44728 / CIP 108903 / NRRL B-16338 / NBRC 102104 / LLR-40K-21</strain>
    </source>
</reference>
<dbReference type="Proteomes" id="UP000000844">
    <property type="component" value="Chromosome"/>
</dbReference>
<proteinExistence type="predicted"/>
<dbReference type="AlphaFoldDB" id="D3Q253"/>
<dbReference type="OrthoDB" id="9760040at2"/>
<evidence type="ECO:0008006" key="3">
    <source>
        <dbReference type="Google" id="ProtNLM"/>
    </source>
</evidence>